<dbReference type="Pfam" id="PF07686">
    <property type="entry name" value="V-set"/>
    <property type="match status" value="1"/>
</dbReference>
<evidence type="ECO:0000259" key="9">
    <source>
        <dbReference type="PROSITE" id="PS50835"/>
    </source>
</evidence>
<dbReference type="InterPro" id="IPR003599">
    <property type="entry name" value="Ig_sub"/>
</dbReference>
<sequence>MAPPPCSKSAIGCFSLQGPESVRGSEGGSVTVRCRYKPRWKIYNKWWCRGAKWHACTILVKTRGSEQEEKSGRVSIRDNQRDWSFEVTMKELRQDDADTYWCGIEKTLTDDGTPVKVTVDPVGTVTMSSKPLDGPSNESSIEVSLSYTRTHYLLLAFVKVPILLALVGVVLWMKESQRVPKEQWGHPLCKNLNSELLTKDIREMDVHRLPTLDPVSDREEGCGINVVVP</sequence>
<keyword evidence="6" id="KW-1015">Disulfide bond</keyword>
<evidence type="ECO:0000256" key="2">
    <source>
        <dbReference type="ARBA" id="ARBA00022692"/>
    </source>
</evidence>
<dbReference type="InterPro" id="IPR007110">
    <property type="entry name" value="Ig-like_dom"/>
</dbReference>
<dbReference type="FunFam" id="2.60.40.10:FF:000370">
    <property type="entry name" value="CMRF35-like molecule 1"/>
    <property type="match status" value="1"/>
</dbReference>
<dbReference type="SUPFAM" id="SSF48726">
    <property type="entry name" value="Immunoglobulin"/>
    <property type="match status" value="1"/>
</dbReference>
<dbReference type="Gene3D" id="2.60.40.10">
    <property type="entry name" value="Immunoglobulins"/>
    <property type="match status" value="1"/>
</dbReference>
<dbReference type="InterPro" id="IPR036179">
    <property type="entry name" value="Ig-like_dom_sf"/>
</dbReference>
<dbReference type="CTD" id="124599"/>
<dbReference type="InterPro" id="IPR050671">
    <property type="entry name" value="CD300_family_receptors"/>
</dbReference>
<dbReference type="InterPro" id="IPR013106">
    <property type="entry name" value="Ig_V-set"/>
</dbReference>
<reference evidence="11" key="1">
    <citation type="submission" date="2025-08" db="UniProtKB">
        <authorList>
            <consortium name="RefSeq"/>
        </authorList>
    </citation>
    <scope>IDENTIFICATION</scope>
</reference>
<protein>
    <submittedName>
        <fullName evidence="11">CMRF35-like molecule 7 isoform X2</fullName>
    </submittedName>
</protein>
<name>A0A6P6EC22_OCTDE</name>
<evidence type="ECO:0000313" key="11">
    <source>
        <dbReference type="RefSeq" id="XP_023569806.1"/>
    </source>
</evidence>
<evidence type="ECO:0000256" key="7">
    <source>
        <dbReference type="ARBA" id="ARBA00023170"/>
    </source>
</evidence>
<dbReference type="SMART" id="SM00409">
    <property type="entry name" value="IG"/>
    <property type="match status" value="1"/>
</dbReference>
<keyword evidence="7" id="KW-0675">Receptor</keyword>
<feature type="domain" description="Ig-like" evidence="9">
    <location>
        <begin position="4"/>
        <end position="120"/>
    </location>
</feature>
<dbReference type="RefSeq" id="XP_023569806.1">
    <property type="nucleotide sequence ID" value="XM_023714038.1"/>
</dbReference>
<dbReference type="GO" id="GO:0002376">
    <property type="term" value="P:immune system process"/>
    <property type="evidence" value="ECO:0007669"/>
    <property type="project" value="UniProtKB-KW"/>
</dbReference>
<proteinExistence type="predicted"/>
<dbReference type="InterPro" id="IPR013783">
    <property type="entry name" value="Ig-like_fold"/>
</dbReference>
<evidence type="ECO:0000256" key="3">
    <source>
        <dbReference type="ARBA" id="ARBA00022729"/>
    </source>
</evidence>
<keyword evidence="5 8" id="KW-0472">Membrane</keyword>
<evidence type="ECO:0000256" key="5">
    <source>
        <dbReference type="ARBA" id="ARBA00023136"/>
    </source>
</evidence>
<keyword evidence="8" id="KW-1133">Transmembrane helix</keyword>
<evidence type="ECO:0000256" key="8">
    <source>
        <dbReference type="SAM" id="Phobius"/>
    </source>
</evidence>
<keyword evidence="2 8" id="KW-0812">Transmembrane</keyword>
<organism evidence="10 11">
    <name type="scientific">Octodon degus</name>
    <name type="common">Degu</name>
    <name type="synonym">Sciurus degus</name>
    <dbReference type="NCBI Taxonomy" id="10160"/>
    <lineage>
        <taxon>Eukaryota</taxon>
        <taxon>Metazoa</taxon>
        <taxon>Chordata</taxon>
        <taxon>Craniata</taxon>
        <taxon>Vertebrata</taxon>
        <taxon>Euteleostomi</taxon>
        <taxon>Mammalia</taxon>
        <taxon>Eutheria</taxon>
        <taxon>Euarchontoglires</taxon>
        <taxon>Glires</taxon>
        <taxon>Rodentia</taxon>
        <taxon>Hystricomorpha</taxon>
        <taxon>Octodontidae</taxon>
        <taxon>Octodon</taxon>
    </lineage>
</organism>
<feature type="transmembrane region" description="Helical" evidence="8">
    <location>
        <begin position="152"/>
        <end position="173"/>
    </location>
</feature>
<dbReference type="AlphaFoldDB" id="A0A6P6EC22"/>
<dbReference type="PANTHER" id="PTHR11860">
    <property type="entry name" value="POLYMERIC-IMMUNOGLOBULIN RECEPTOR"/>
    <property type="match status" value="1"/>
</dbReference>
<dbReference type="Proteomes" id="UP000515203">
    <property type="component" value="Unplaced"/>
</dbReference>
<dbReference type="GO" id="GO:0005886">
    <property type="term" value="C:plasma membrane"/>
    <property type="evidence" value="ECO:0007669"/>
    <property type="project" value="UniProtKB-SubCell"/>
</dbReference>
<evidence type="ECO:0000256" key="4">
    <source>
        <dbReference type="ARBA" id="ARBA00022859"/>
    </source>
</evidence>
<keyword evidence="4" id="KW-0391">Immunity</keyword>
<accession>A0A6P6EC22</accession>
<evidence type="ECO:0000256" key="1">
    <source>
        <dbReference type="ARBA" id="ARBA00004251"/>
    </source>
</evidence>
<keyword evidence="10" id="KW-1185">Reference proteome</keyword>
<dbReference type="CDD" id="cd05716">
    <property type="entry name" value="IgV_pIgR_like"/>
    <property type="match status" value="1"/>
</dbReference>
<dbReference type="PROSITE" id="PS50835">
    <property type="entry name" value="IG_LIKE"/>
    <property type="match status" value="1"/>
</dbReference>
<dbReference type="GO" id="GO:0004888">
    <property type="term" value="F:transmembrane signaling receptor activity"/>
    <property type="evidence" value="ECO:0007669"/>
    <property type="project" value="TreeGrafter"/>
</dbReference>
<gene>
    <name evidence="11" type="primary">Cd300lb</name>
</gene>
<dbReference type="PANTHER" id="PTHR11860:SF103">
    <property type="entry name" value="CMRF35-LIKE MOLECULE 7"/>
    <property type="match status" value="1"/>
</dbReference>
<dbReference type="GeneID" id="101571721"/>
<evidence type="ECO:0000313" key="10">
    <source>
        <dbReference type="Proteomes" id="UP000515203"/>
    </source>
</evidence>
<keyword evidence="3" id="KW-0732">Signal</keyword>
<evidence type="ECO:0000256" key="6">
    <source>
        <dbReference type="ARBA" id="ARBA00023157"/>
    </source>
</evidence>
<comment type="subcellular location">
    <subcellularLocation>
        <location evidence="1">Cell membrane</location>
        <topology evidence="1">Single-pass type I membrane protein</topology>
    </subcellularLocation>
</comment>